<proteinExistence type="inferred from homology"/>
<dbReference type="CDD" id="cd08472">
    <property type="entry name" value="PBP2_CrgA_like_3"/>
    <property type="match status" value="1"/>
</dbReference>
<dbReference type="GO" id="GO:0006351">
    <property type="term" value="P:DNA-templated transcription"/>
    <property type="evidence" value="ECO:0007669"/>
    <property type="project" value="TreeGrafter"/>
</dbReference>
<sequence>MLIPALPQFQEEYPEIEIELGVTDRSVHLIREGADCAIRGGELGDQSLISRLLGSSRWLTAASPRYLERHGIPTHPDELTAGHVLIHYRLARTGRPTAFRFERGENRVTITGRSFLSVNESNAHLAAGIAGLGVLQSFEWKLRPPIQEGLLVPVLTEWVRPNHPFHVLYPSSRYMSTRLRVFIDWLVKLFAGLNKSQPPTYRSADDNHNRQINARFEDVRR</sequence>
<comment type="caution">
    <text evidence="3">The sequence shown here is derived from an EMBL/GenBank/DDBJ whole genome shotgun (WGS) entry which is preliminary data.</text>
</comment>
<dbReference type="Gene3D" id="3.40.190.10">
    <property type="entry name" value="Periplasmic binding protein-like II"/>
    <property type="match status" value="2"/>
</dbReference>
<dbReference type="Pfam" id="PF03466">
    <property type="entry name" value="LysR_substrate"/>
    <property type="match status" value="1"/>
</dbReference>
<dbReference type="InterPro" id="IPR005119">
    <property type="entry name" value="LysR_subst-bd"/>
</dbReference>
<dbReference type="GO" id="GO:0003700">
    <property type="term" value="F:DNA-binding transcription factor activity"/>
    <property type="evidence" value="ECO:0007669"/>
    <property type="project" value="TreeGrafter"/>
</dbReference>
<dbReference type="Proteomes" id="UP000483035">
    <property type="component" value="Unassembled WGS sequence"/>
</dbReference>
<dbReference type="SUPFAM" id="SSF53850">
    <property type="entry name" value="Periplasmic binding protein-like II"/>
    <property type="match status" value="1"/>
</dbReference>
<comment type="similarity">
    <text evidence="1">Belongs to the LysR transcriptional regulatory family.</text>
</comment>
<protein>
    <recommendedName>
        <fullName evidence="2">LysR substrate-binding domain-containing protein</fullName>
    </recommendedName>
</protein>
<reference evidence="3 4" key="1">
    <citation type="submission" date="2019-12" db="EMBL/GenBank/DDBJ databases">
        <title>Rhizobium genotypes associated with high levels of biological nitrogen fixation by grain legumes in a temperate-maritime cropping system.</title>
        <authorList>
            <person name="Maluk M."/>
            <person name="Francesc Ferrando Molina F."/>
            <person name="Lopez Del Egido L."/>
            <person name="Lafos M."/>
            <person name="Langarica-Fuentes A."/>
            <person name="Gebre Yohannes G."/>
            <person name="Young M.W."/>
            <person name="Martin P."/>
            <person name="Gantlett R."/>
            <person name="Kenicer G."/>
            <person name="Hawes C."/>
            <person name="Begg G.S."/>
            <person name="Quilliam R.S."/>
            <person name="Squire G.R."/>
            <person name="Poole P.S."/>
            <person name="Young P.W."/>
            <person name="Iannetta P.M."/>
            <person name="James E.K."/>
        </authorList>
    </citation>
    <scope>NUCLEOTIDE SEQUENCE [LARGE SCALE GENOMIC DNA]</scope>
    <source>
        <strain evidence="3 4">JHI1118</strain>
    </source>
</reference>
<organism evidence="3 4">
    <name type="scientific">Rhizobium lusitanum</name>
    <dbReference type="NCBI Taxonomy" id="293958"/>
    <lineage>
        <taxon>Bacteria</taxon>
        <taxon>Pseudomonadati</taxon>
        <taxon>Pseudomonadota</taxon>
        <taxon>Alphaproteobacteria</taxon>
        <taxon>Hyphomicrobiales</taxon>
        <taxon>Rhizobiaceae</taxon>
        <taxon>Rhizobium/Agrobacterium group</taxon>
        <taxon>Rhizobium</taxon>
    </lineage>
</organism>
<evidence type="ECO:0000256" key="1">
    <source>
        <dbReference type="ARBA" id="ARBA00009437"/>
    </source>
</evidence>
<feature type="domain" description="LysR substrate-binding" evidence="2">
    <location>
        <begin position="2"/>
        <end position="189"/>
    </location>
</feature>
<dbReference type="RefSeq" id="WP_163991244.1">
    <property type="nucleotide sequence ID" value="NZ_WUEY01000016.1"/>
</dbReference>
<evidence type="ECO:0000259" key="2">
    <source>
        <dbReference type="Pfam" id="PF03466"/>
    </source>
</evidence>
<dbReference type="AlphaFoldDB" id="A0A6L9UGY5"/>
<evidence type="ECO:0000313" key="4">
    <source>
        <dbReference type="Proteomes" id="UP000483035"/>
    </source>
</evidence>
<dbReference type="EMBL" id="WUEY01000016">
    <property type="protein sequence ID" value="NEI73170.1"/>
    <property type="molecule type" value="Genomic_DNA"/>
</dbReference>
<gene>
    <name evidence="3" type="ORF">GR212_26780</name>
</gene>
<dbReference type="PANTHER" id="PTHR30537">
    <property type="entry name" value="HTH-TYPE TRANSCRIPTIONAL REGULATOR"/>
    <property type="match status" value="1"/>
</dbReference>
<dbReference type="InterPro" id="IPR058163">
    <property type="entry name" value="LysR-type_TF_proteobact-type"/>
</dbReference>
<dbReference type="PANTHER" id="PTHR30537:SF17">
    <property type="entry name" value="LYSR-FAMILY REGULATORY PROTEIN"/>
    <property type="match status" value="1"/>
</dbReference>
<dbReference type="GO" id="GO:0043565">
    <property type="term" value="F:sequence-specific DNA binding"/>
    <property type="evidence" value="ECO:0007669"/>
    <property type="project" value="TreeGrafter"/>
</dbReference>
<accession>A0A6L9UGY5</accession>
<name>A0A6L9UGY5_9HYPH</name>
<evidence type="ECO:0000313" key="3">
    <source>
        <dbReference type="EMBL" id="NEI73170.1"/>
    </source>
</evidence>